<evidence type="ECO:0000256" key="2">
    <source>
        <dbReference type="ARBA" id="ARBA00023002"/>
    </source>
</evidence>
<dbReference type="InterPro" id="IPR045087">
    <property type="entry name" value="Cu-oxidase_fam"/>
</dbReference>
<dbReference type="AlphaFoldDB" id="K2JTI9"/>
<accession>K2JTI9</accession>
<evidence type="ECO:0000313" key="7">
    <source>
        <dbReference type="Proteomes" id="UP000006755"/>
    </source>
</evidence>
<gene>
    <name evidence="6" type="ORF">B3C1_16777</name>
</gene>
<proteinExistence type="predicted"/>
<dbReference type="InterPro" id="IPR011707">
    <property type="entry name" value="Cu-oxidase-like_N"/>
</dbReference>
<dbReference type="SUPFAM" id="SSF49503">
    <property type="entry name" value="Cupredoxins"/>
    <property type="match status" value="2"/>
</dbReference>
<dbReference type="InterPro" id="IPR011706">
    <property type="entry name" value="Cu-oxidase_C"/>
</dbReference>
<dbReference type="PATRIC" id="fig|745411.4.peg.3305"/>
<dbReference type="Proteomes" id="UP000006755">
    <property type="component" value="Unassembled WGS sequence"/>
</dbReference>
<dbReference type="OrthoDB" id="9757546at2"/>
<dbReference type="Pfam" id="PF07731">
    <property type="entry name" value="Cu-oxidase_2"/>
    <property type="match status" value="1"/>
</dbReference>
<name>K2JTI9_9GAMM</name>
<keyword evidence="3" id="KW-0732">Signal</keyword>
<dbReference type="CDD" id="cd13900">
    <property type="entry name" value="CuRO_3_Tth-MCO_like"/>
    <property type="match status" value="1"/>
</dbReference>
<keyword evidence="7" id="KW-1185">Reference proteome</keyword>
<feature type="domain" description="Plastocyanin-like" evidence="5">
    <location>
        <begin position="150"/>
        <end position="221"/>
    </location>
</feature>
<organism evidence="6 7">
    <name type="scientific">Gallaecimonas xiamenensis 3-C-1</name>
    <dbReference type="NCBI Taxonomy" id="745411"/>
    <lineage>
        <taxon>Bacteria</taxon>
        <taxon>Pseudomonadati</taxon>
        <taxon>Pseudomonadota</taxon>
        <taxon>Gammaproteobacteria</taxon>
        <taxon>Enterobacterales</taxon>
        <taxon>Gallaecimonadaceae</taxon>
        <taxon>Gallaecimonas</taxon>
    </lineage>
</organism>
<protein>
    <submittedName>
        <fullName evidence="6">Putative multicopper oxidase</fullName>
    </submittedName>
</protein>
<evidence type="ECO:0000313" key="6">
    <source>
        <dbReference type="EMBL" id="EKE68485.1"/>
    </source>
</evidence>
<dbReference type="GO" id="GO:0016491">
    <property type="term" value="F:oxidoreductase activity"/>
    <property type="evidence" value="ECO:0007669"/>
    <property type="project" value="UniProtKB-KW"/>
</dbReference>
<keyword evidence="1" id="KW-0479">Metal-binding</keyword>
<dbReference type="PROSITE" id="PS00080">
    <property type="entry name" value="MULTICOPPER_OXIDASE2"/>
    <property type="match status" value="1"/>
</dbReference>
<dbReference type="PANTHER" id="PTHR11709">
    <property type="entry name" value="MULTI-COPPER OXIDASE"/>
    <property type="match status" value="1"/>
</dbReference>
<sequence length="704" mass="77346">MFHSRHTHLWLALLASTSLQAATSRDLPELPHASMQMQAKAQPGAAVKLLQSQQQATSPMQRGPGTELYYDLDIQYVDGQLFNPSTQQYDATRLRALTGSVTSKAVPYIGPVVDLYPGETFRLTLNNKLDPKDPSCPSGKGAHNGGHCFNTTNMHTHGLWISPSGNSDNVLLSIKPGVSFQYEYNIPVDHPAGTFWYHPHLHGSTALQVSSGMAGPLIIRGTRYPKVSGNLFQHGDLDTLLQNPKASSPQPIRERVLVFQQIAYACREPGSNGKPGAILVDKLGNWVCKPGSQYPSEKVGQIEAYDQFGVADNNTVWNQSGRYTSINGVVMPNFRQVKAGALERWRLVHAGVRDSINLQFRKAIPQAMSDTYQPGSLKARAEQVDRVCQGGVLPQFSVASDGLTRAAVTLQEKTLLQPGYREDLLMVFPSPGIYCVIDSDLDPSQTVDTQEHSRELLGYIEVVAGDTGADLAKIKEDKLNSALEAWVKDWLLASADRFMPADVKPQITKDLKDGLKLSAFVDHPSVKAAEVTGSQTLGFNIDTKAKPVRFEIGNLSQNTATGKYQLADARPYSAATVNRVLTLGGVDEWTLTSFLAGHPFHIHVNPFQVVSVQKCGKTSCTQPGDWQDLTQDPASQYYGMAGRWRDTLFVEQDVVVKTRTRYQRYIGEYVLHCHILDHEDEGMMQNVMVALPDGQGGVAAMGHH</sequence>
<reference evidence="6 7" key="1">
    <citation type="journal article" date="2012" name="J. Bacteriol.">
        <title>Genome Sequence of Gallaecimonas xiamenensis Type Strain 3-C-1.</title>
        <authorList>
            <person name="Lai Q."/>
            <person name="Wang L."/>
            <person name="Wang W."/>
            <person name="Shao Z."/>
        </authorList>
    </citation>
    <scope>NUCLEOTIDE SEQUENCE [LARGE SCALE GENOMIC DNA]</scope>
    <source>
        <strain evidence="6 7">3-C-1</strain>
    </source>
</reference>
<dbReference type="PROSITE" id="PS00079">
    <property type="entry name" value="MULTICOPPER_OXIDASE1"/>
    <property type="match status" value="1"/>
</dbReference>
<comment type="caution">
    <text evidence="6">The sequence shown here is derived from an EMBL/GenBank/DDBJ whole genome shotgun (WGS) entry which is preliminary data.</text>
</comment>
<dbReference type="STRING" id="745411.B3C1_16777"/>
<evidence type="ECO:0000256" key="3">
    <source>
        <dbReference type="SAM" id="SignalP"/>
    </source>
</evidence>
<feature type="domain" description="Plastocyanin-like" evidence="4">
    <location>
        <begin position="558"/>
        <end position="690"/>
    </location>
</feature>
<dbReference type="InterPro" id="IPR033138">
    <property type="entry name" value="Cu_oxidase_CS"/>
</dbReference>
<dbReference type="PANTHER" id="PTHR11709:SF518">
    <property type="entry name" value="MULTICOPPER OXIDASE"/>
    <property type="match status" value="1"/>
</dbReference>
<dbReference type="GO" id="GO:0005507">
    <property type="term" value="F:copper ion binding"/>
    <property type="evidence" value="ECO:0007669"/>
    <property type="project" value="InterPro"/>
</dbReference>
<dbReference type="eggNOG" id="COG2132">
    <property type="taxonomic scope" value="Bacteria"/>
</dbReference>
<keyword evidence="2" id="KW-0560">Oxidoreductase</keyword>
<evidence type="ECO:0000259" key="5">
    <source>
        <dbReference type="Pfam" id="PF07732"/>
    </source>
</evidence>
<dbReference type="Pfam" id="PF07732">
    <property type="entry name" value="Cu-oxidase_3"/>
    <property type="match status" value="1"/>
</dbReference>
<dbReference type="InterPro" id="IPR008972">
    <property type="entry name" value="Cupredoxin"/>
</dbReference>
<dbReference type="EMBL" id="AMRI01000030">
    <property type="protein sequence ID" value="EKE68485.1"/>
    <property type="molecule type" value="Genomic_DNA"/>
</dbReference>
<feature type="signal peptide" evidence="3">
    <location>
        <begin position="1"/>
        <end position="21"/>
    </location>
</feature>
<dbReference type="InterPro" id="IPR002355">
    <property type="entry name" value="Cu_oxidase_Cu_BS"/>
</dbReference>
<evidence type="ECO:0000259" key="4">
    <source>
        <dbReference type="Pfam" id="PF07731"/>
    </source>
</evidence>
<evidence type="ECO:0000256" key="1">
    <source>
        <dbReference type="ARBA" id="ARBA00022723"/>
    </source>
</evidence>
<feature type="chain" id="PRO_5003859436" evidence="3">
    <location>
        <begin position="22"/>
        <end position="704"/>
    </location>
</feature>
<dbReference type="Gene3D" id="2.60.40.420">
    <property type="entry name" value="Cupredoxins - blue copper proteins"/>
    <property type="match status" value="3"/>
</dbReference>
<dbReference type="RefSeq" id="WP_008486290.1">
    <property type="nucleotide sequence ID" value="NZ_AMRI01000030.1"/>
</dbReference>
<dbReference type="CDD" id="cd13853">
    <property type="entry name" value="CuRO_1_Tth-MCO_like"/>
    <property type="match status" value="1"/>
</dbReference>